<organism evidence="1 2">
    <name type="scientific">Mycolicibacter algericus</name>
    <name type="common">Mycobacterium algericum</name>
    <dbReference type="NCBI Taxonomy" id="1288388"/>
    <lineage>
        <taxon>Bacteria</taxon>
        <taxon>Bacillati</taxon>
        <taxon>Actinomycetota</taxon>
        <taxon>Actinomycetes</taxon>
        <taxon>Mycobacteriales</taxon>
        <taxon>Mycobacteriaceae</taxon>
        <taxon>Mycolicibacter</taxon>
    </lineage>
</organism>
<reference evidence="1 2" key="1">
    <citation type="journal article" date="2019" name="Emerg. Microbes Infect.">
        <title>Comprehensive subspecies identification of 175 nontuberculous mycobacteria species based on 7547 genomic profiles.</title>
        <authorList>
            <person name="Matsumoto Y."/>
            <person name="Kinjo T."/>
            <person name="Motooka D."/>
            <person name="Nabeya D."/>
            <person name="Jung N."/>
            <person name="Uechi K."/>
            <person name="Horii T."/>
            <person name="Iida T."/>
            <person name="Fujita J."/>
            <person name="Nakamura S."/>
        </authorList>
    </citation>
    <scope>NUCLEOTIDE SEQUENCE [LARGE SCALE GENOMIC DNA]</scope>
    <source>
        <strain evidence="1 2">JCM 30723</strain>
    </source>
</reference>
<evidence type="ECO:0000313" key="1">
    <source>
        <dbReference type="EMBL" id="GFG83859.1"/>
    </source>
</evidence>
<sequence>MTVTTLWIPAQGEAEETIGNARESGGPTVASVRVDRLTAATAVDKFRQAG</sequence>
<dbReference type="Proteomes" id="UP000465305">
    <property type="component" value="Unassembled WGS sequence"/>
</dbReference>
<dbReference type="EMBL" id="BLKY01000001">
    <property type="protein sequence ID" value="GFG83859.1"/>
    <property type="molecule type" value="Genomic_DNA"/>
</dbReference>
<proteinExistence type="predicted"/>
<accession>A0A7I9Y5A4</accession>
<name>A0A7I9Y5A4_MYCAL</name>
<protein>
    <submittedName>
        <fullName evidence="1">Uncharacterized protein</fullName>
    </submittedName>
</protein>
<comment type="caution">
    <text evidence="1">The sequence shown here is derived from an EMBL/GenBank/DDBJ whole genome shotgun (WGS) entry which is preliminary data.</text>
</comment>
<dbReference type="AlphaFoldDB" id="A0A7I9Y5A4"/>
<evidence type="ECO:0000313" key="2">
    <source>
        <dbReference type="Proteomes" id="UP000465305"/>
    </source>
</evidence>
<gene>
    <name evidence="1" type="ORF">MALGJ_05350</name>
</gene>